<reference evidence="2" key="1">
    <citation type="submission" date="2022-11" db="EMBL/GenBank/DDBJ databases">
        <title>Chitin-degrading and fungicidal potential of chitinolytic bacterial strains from marine environment of the Pacific Ocean regions.</title>
        <authorList>
            <person name="Pentekhina I."/>
            <person name="Nedashkovskaya O."/>
            <person name="Seitkalieva A."/>
            <person name="Podvolotskaya A."/>
            <person name="Tekutyeva L."/>
            <person name="Balabanova L."/>
        </authorList>
    </citation>
    <scope>NUCLEOTIDE SEQUENCE</scope>
    <source>
        <strain evidence="2">KMM 6838</strain>
    </source>
</reference>
<accession>A0AB35I0S8</accession>
<feature type="chain" id="PRO_5044207402" description="WG containing repeat-containing protein" evidence="1">
    <location>
        <begin position="20"/>
        <end position="184"/>
    </location>
</feature>
<dbReference type="Proteomes" id="UP001209730">
    <property type="component" value="Unassembled WGS sequence"/>
</dbReference>
<protein>
    <recommendedName>
        <fullName evidence="4">WG containing repeat-containing protein</fullName>
    </recommendedName>
</protein>
<dbReference type="RefSeq" id="WP_266066665.1">
    <property type="nucleotide sequence ID" value="NZ_JAPHQB010000035.1"/>
</dbReference>
<evidence type="ECO:0000313" key="3">
    <source>
        <dbReference type="Proteomes" id="UP001209730"/>
    </source>
</evidence>
<evidence type="ECO:0000313" key="2">
    <source>
        <dbReference type="EMBL" id="MCX2803190.1"/>
    </source>
</evidence>
<comment type="caution">
    <text evidence="2">The sequence shown here is derived from an EMBL/GenBank/DDBJ whole genome shotgun (WGS) entry which is preliminary data.</text>
</comment>
<keyword evidence="1" id="KW-0732">Signal</keyword>
<evidence type="ECO:0008006" key="4">
    <source>
        <dbReference type="Google" id="ProtNLM"/>
    </source>
</evidence>
<sequence>MIKSFLVCIFSASALFSYASGDIDGNLVLPLEIAKKLDDCHQIDDFYSRYPDIRNPPYIYNIIGDEKDEFLGRGEEKNFGRGSFAAWCEGEPKGLMKYYLVFDFNGADKFGFSCSEKIGPFENAGGLVVDRITKEPLSWYFEVGSNDKILEEGITEGNILESSYDGMGYRFYCHKGRWLFRPIH</sequence>
<dbReference type="AlphaFoldDB" id="A0AB35I0S8"/>
<name>A0AB35I0S8_MICTH</name>
<gene>
    <name evidence="2" type="ORF">OQJ68_15455</name>
</gene>
<proteinExistence type="predicted"/>
<feature type="signal peptide" evidence="1">
    <location>
        <begin position="1"/>
        <end position="19"/>
    </location>
</feature>
<evidence type="ECO:0000256" key="1">
    <source>
        <dbReference type="SAM" id="SignalP"/>
    </source>
</evidence>
<organism evidence="2 3">
    <name type="scientific">Microbulbifer thermotolerans</name>
    <dbReference type="NCBI Taxonomy" id="252514"/>
    <lineage>
        <taxon>Bacteria</taxon>
        <taxon>Pseudomonadati</taxon>
        <taxon>Pseudomonadota</taxon>
        <taxon>Gammaproteobacteria</taxon>
        <taxon>Cellvibrionales</taxon>
        <taxon>Microbulbiferaceae</taxon>
        <taxon>Microbulbifer</taxon>
    </lineage>
</organism>
<dbReference type="EMBL" id="JAPHQB010000035">
    <property type="protein sequence ID" value="MCX2803190.1"/>
    <property type="molecule type" value="Genomic_DNA"/>
</dbReference>